<dbReference type="OrthoDB" id="638407at2"/>
<reference evidence="2 3" key="1">
    <citation type="journal article" date="2015" name="Antonie Van Leeuwenhoek">
        <title>Tamlana nanhaiensis sp. nov., isolated from surface seawater collected from the South China Sea.</title>
        <authorList>
            <person name="Liu X."/>
            <person name="Lai Q."/>
            <person name="Du Y."/>
            <person name="Li G."/>
            <person name="Sun F."/>
            <person name="Shao Z."/>
        </authorList>
    </citation>
    <scope>NUCLEOTIDE SEQUENCE [LARGE SCALE GENOMIC DNA]</scope>
    <source>
        <strain evidence="2 3">FHC16</strain>
    </source>
</reference>
<comment type="similarity">
    <text evidence="1">Belongs to the enoyl-CoA hydratase/isomerase family.</text>
</comment>
<dbReference type="PANTHER" id="PTHR42964:SF1">
    <property type="entry name" value="POLYKETIDE BIOSYNTHESIS ENOYL-COA HYDRATASE PKSH-RELATED"/>
    <property type="match status" value="1"/>
</dbReference>
<dbReference type="GO" id="GO:0003824">
    <property type="term" value="F:catalytic activity"/>
    <property type="evidence" value="ECO:0007669"/>
    <property type="project" value="UniProtKB-ARBA"/>
</dbReference>
<comment type="caution">
    <text evidence="2">The sequence shown here is derived from an EMBL/GenBank/DDBJ whole genome shotgun (WGS) entry which is preliminary data.</text>
</comment>
<dbReference type="EMBL" id="JTDV01000008">
    <property type="protein sequence ID" value="KJD32606.1"/>
    <property type="molecule type" value="Genomic_DNA"/>
</dbReference>
<accession>A0A0D7W0J3</accession>
<organism evidence="2 3">
    <name type="scientific">Neotamlana nanhaiensis</name>
    <dbReference type="NCBI Taxonomy" id="1382798"/>
    <lineage>
        <taxon>Bacteria</taxon>
        <taxon>Pseudomonadati</taxon>
        <taxon>Bacteroidota</taxon>
        <taxon>Flavobacteriia</taxon>
        <taxon>Flavobacteriales</taxon>
        <taxon>Flavobacteriaceae</taxon>
        <taxon>Neotamlana</taxon>
    </lineage>
</organism>
<dbReference type="CDD" id="cd06558">
    <property type="entry name" value="crotonase-like"/>
    <property type="match status" value="1"/>
</dbReference>
<evidence type="ECO:0000313" key="3">
    <source>
        <dbReference type="Proteomes" id="UP000032361"/>
    </source>
</evidence>
<keyword evidence="3" id="KW-1185">Reference proteome</keyword>
<dbReference type="STRING" id="1382798.PK35_10430"/>
<name>A0A0D7W0J3_9FLAO</name>
<dbReference type="InterPro" id="IPR029045">
    <property type="entry name" value="ClpP/crotonase-like_dom_sf"/>
</dbReference>
<dbReference type="Gene3D" id="3.90.226.10">
    <property type="entry name" value="2-enoyl-CoA Hydratase, Chain A, domain 1"/>
    <property type="match status" value="1"/>
</dbReference>
<dbReference type="Proteomes" id="UP000032361">
    <property type="component" value="Unassembled WGS sequence"/>
</dbReference>
<dbReference type="InterPro" id="IPR001753">
    <property type="entry name" value="Enoyl-CoA_hydra/iso"/>
</dbReference>
<evidence type="ECO:0000256" key="1">
    <source>
        <dbReference type="ARBA" id="ARBA00005254"/>
    </source>
</evidence>
<dbReference type="Pfam" id="PF00378">
    <property type="entry name" value="ECH_1"/>
    <property type="match status" value="1"/>
</dbReference>
<dbReference type="PANTHER" id="PTHR42964">
    <property type="entry name" value="ENOYL-COA HYDRATASE"/>
    <property type="match status" value="1"/>
</dbReference>
<sequence>MTNPHVSFNIKNKVGYIEFFHPNHNAMPSDVLQKLEQTIVDAETSEAKVLVLQSGGDRTFCAGASFNELIVIDNEATGKAFFLGFANVINAMRKSSKLIIGRVQGKAVGGGVGLAAATDYCLATKYASIKLSELSIGIGPFVIEPAVTRKIGVSNMSQMTLNAEKFYTAEWAKNNGLFAEVCETTEALDESVTTLAEKLASYNPEALQEMKKVLWENTEDWDDLLDKRAEISGKLVLSDFTKETLRWFQ</sequence>
<dbReference type="AlphaFoldDB" id="A0A0D7W0J3"/>
<dbReference type="RefSeq" id="WP_044626653.1">
    <property type="nucleotide sequence ID" value="NZ_JTDV01000008.1"/>
</dbReference>
<protein>
    <submittedName>
        <fullName evidence="2">Enoyl-CoA hydratase</fullName>
    </submittedName>
</protein>
<dbReference type="PATRIC" id="fig|1382798.3.peg.3437"/>
<dbReference type="SUPFAM" id="SSF52096">
    <property type="entry name" value="ClpP/crotonase"/>
    <property type="match status" value="1"/>
</dbReference>
<gene>
    <name evidence="2" type="ORF">PK35_10430</name>
</gene>
<evidence type="ECO:0000313" key="2">
    <source>
        <dbReference type="EMBL" id="KJD32606.1"/>
    </source>
</evidence>
<dbReference type="InterPro" id="IPR051683">
    <property type="entry name" value="Enoyl-CoA_Hydratase/Isomerase"/>
</dbReference>
<proteinExistence type="inferred from homology"/>